<dbReference type="AlphaFoldDB" id="A0A6C0AEC5"/>
<proteinExistence type="predicted"/>
<organism evidence="1">
    <name type="scientific">viral metagenome</name>
    <dbReference type="NCBI Taxonomy" id="1070528"/>
    <lineage>
        <taxon>unclassified sequences</taxon>
        <taxon>metagenomes</taxon>
        <taxon>organismal metagenomes</taxon>
    </lineage>
</organism>
<name>A0A6C0AEC5_9ZZZZ</name>
<accession>A0A6C0AEC5</accession>
<protein>
    <submittedName>
        <fullName evidence="1">Uncharacterized protein</fullName>
    </submittedName>
</protein>
<evidence type="ECO:0000313" key="1">
    <source>
        <dbReference type="EMBL" id="QHS78099.1"/>
    </source>
</evidence>
<dbReference type="EMBL" id="MN740594">
    <property type="protein sequence ID" value="QHS78099.1"/>
    <property type="molecule type" value="Genomic_DNA"/>
</dbReference>
<reference evidence="1" key="1">
    <citation type="journal article" date="2020" name="Nature">
        <title>Giant virus diversity and host interactions through global metagenomics.</title>
        <authorList>
            <person name="Schulz F."/>
            <person name="Roux S."/>
            <person name="Paez-Espino D."/>
            <person name="Jungbluth S."/>
            <person name="Walsh D.A."/>
            <person name="Denef V.J."/>
            <person name="McMahon K.D."/>
            <person name="Konstantinidis K.T."/>
            <person name="Eloe-Fadrosh E.A."/>
            <person name="Kyrpides N.C."/>
            <person name="Woyke T."/>
        </authorList>
    </citation>
    <scope>NUCLEOTIDE SEQUENCE</scope>
    <source>
        <strain evidence="1">GVMAG-S-1021933-23</strain>
    </source>
</reference>
<sequence>MTKKEFMEKYDEEACSDWSKQDECGECGNASIFSREANGAALYKLPYSHALIFRTIEMGCCNRMESVKYSNTICEYVKRKLSNKTDEVEKPIFIKIDIQKNIDIWNNNLNMTAEYITLKENHFNILFEYFQNSSDTPFNEKMFQILIYSENFNLKRKEFNEMYDYITNSGEGSYYICSMLSNYF</sequence>